<evidence type="ECO:0000256" key="4">
    <source>
        <dbReference type="PROSITE-ProRule" id="PRU00091"/>
    </source>
</evidence>
<evidence type="ECO:0000259" key="6">
    <source>
        <dbReference type="PROSITE" id="PS50178"/>
    </source>
</evidence>
<gene>
    <name evidence="7" type="ORF">Ae201684_007444</name>
</gene>
<dbReference type="AlphaFoldDB" id="A0A6G0X8P3"/>
<name>A0A6G0X8P3_9STRA</name>
<reference evidence="7 8" key="1">
    <citation type="submission" date="2019-07" db="EMBL/GenBank/DDBJ databases">
        <title>Genomics analysis of Aphanomyces spp. identifies a new class of oomycete effector associated with host adaptation.</title>
        <authorList>
            <person name="Gaulin E."/>
        </authorList>
    </citation>
    <scope>NUCLEOTIDE SEQUENCE [LARGE SCALE GENOMIC DNA]</scope>
    <source>
        <strain evidence="7 8">ATCC 201684</strain>
    </source>
</reference>
<dbReference type="PANTHER" id="PTHR43102:SF2">
    <property type="entry name" value="GAF DOMAIN-CONTAINING PROTEIN"/>
    <property type="match status" value="1"/>
</dbReference>
<evidence type="ECO:0000256" key="2">
    <source>
        <dbReference type="ARBA" id="ARBA00022771"/>
    </source>
</evidence>
<dbReference type="VEuPathDB" id="FungiDB:AeMF1_008943"/>
<dbReference type="InterPro" id="IPR000306">
    <property type="entry name" value="Znf_FYVE"/>
</dbReference>
<dbReference type="SMART" id="SM00064">
    <property type="entry name" value="FYVE"/>
    <property type="match status" value="1"/>
</dbReference>
<dbReference type="CDD" id="cd00065">
    <property type="entry name" value="FYVE_like_SF"/>
    <property type="match status" value="1"/>
</dbReference>
<dbReference type="Pfam" id="PF01590">
    <property type="entry name" value="GAF"/>
    <property type="match status" value="1"/>
</dbReference>
<dbReference type="InterPro" id="IPR011011">
    <property type="entry name" value="Znf_FYVE_PHD"/>
</dbReference>
<dbReference type="EMBL" id="VJMJ01000089">
    <property type="protein sequence ID" value="KAF0736426.1"/>
    <property type="molecule type" value="Genomic_DNA"/>
</dbReference>
<sequence>MPRASTTVVDIAKWNRLTLRRDHWVPRSHRVVCYVCSKPFSWFRFKHNCVMCGEVVCKTCLDKVHVEHIPSSPRRRSVHVSEGLTALVCIYCSLSEFNRSSAFHNDMRASLKGRYTTVSSPGVGGRLVSSDQQFGDTIRFPHQAASPRLDPDGTYLQTHLVLGPRQEPSRPAPTTHKSPRHHQSTAPPNRTSIPSFYPAKPPPRDFTQDNSHDENRKFQRKPPSGRHSISTFPTSLPTVSTPTHQSNRQAPHSTTQTTPGPPISAQDLLNESHRLKALASYNILNTPREEAFDVLASSASSLLGCPISAVTFIDHDSQWFKAAVNWPISSIPRSMSFCATILRRAEPLIVLDTTLDPRFKKHRFVTQAPYVRFFACAPILSHSGHMLGSILVADMTPHEDCKVHILEQLAHETMLLLERRESKFVLKVEEHQRMEDLFQALLGREYQGIAPSEASNL</sequence>
<feature type="compositionally biased region" description="Polar residues" evidence="5">
    <location>
        <begin position="184"/>
        <end position="194"/>
    </location>
</feature>
<keyword evidence="8" id="KW-1185">Reference proteome</keyword>
<dbReference type="SUPFAM" id="SSF55781">
    <property type="entry name" value="GAF domain-like"/>
    <property type="match status" value="1"/>
</dbReference>
<dbReference type="PANTHER" id="PTHR43102">
    <property type="entry name" value="SLR1143 PROTEIN"/>
    <property type="match status" value="1"/>
</dbReference>
<feature type="domain" description="FYVE-type" evidence="6">
    <location>
        <begin position="33"/>
        <end position="92"/>
    </location>
</feature>
<feature type="compositionally biased region" description="Basic and acidic residues" evidence="5">
    <location>
        <begin position="202"/>
        <end position="217"/>
    </location>
</feature>
<dbReference type="Pfam" id="PF01363">
    <property type="entry name" value="FYVE"/>
    <property type="match status" value="1"/>
</dbReference>
<feature type="region of interest" description="Disordered" evidence="5">
    <location>
        <begin position="162"/>
        <end position="266"/>
    </location>
</feature>
<keyword evidence="3" id="KW-0862">Zinc</keyword>
<protein>
    <recommendedName>
        <fullName evidence="6">FYVE-type domain-containing protein</fullName>
    </recommendedName>
</protein>
<feature type="compositionally biased region" description="Polar residues" evidence="5">
    <location>
        <begin position="227"/>
        <end position="258"/>
    </location>
</feature>
<evidence type="ECO:0000256" key="3">
    <source>
        <dbReference type="ARBA" id="ARBA00022833"/>
    </source>
</evidence>
<dbReference type="InterPro" id="IPR029016">
    <property type="entry name" value="GAF-like_dom_sf"/>
</dbReference>
<organism evidence="7 8">
    <name type="scientific">Aphanomyces euteiches</name>
    <dbReference type="NCBI Taxonomy" id="100861"/>
    <lineage>
        <taxon>Eukaryota</taxon>
        <taxon>Sar</taxon>
        <taxon>Stramenopiles</taxon>
        <taxon>Oomycota</taxon>
        <taxon>Saprolegniomycetes</taxon>
        <taxon>Saprolegniales</taxon>
        <taxon>Verrucalvaceae</taxon>
        <taxon>Aphanomyces</taxon>
    </lineage>
</organism>
<evidence type="ECO:0000256" key="1">
    <source>
        <dbReference type="ARBA" id="ARBA00022723"/>
    </source>
</evidence>
<dbReference type="InterPro" id="IPR017455">
    <property type="entry name" value="Znf_FYVE-rel"/>
</dbReference>
<evidence type="ECO:0000256" key="5">
    <source>
        <dbReference type="SAM" id="MobiDB-lite"/>
    </source>
</evidence>
<dbReference type="Gene3D" id="3.30.40.10">
    <property type="entry name" value="Zinc/RING finger domain, C3HC4 (zinc finger)"/>
    <property type="match status" value="1"/>
</dbReference>
<dbReference type="GO" id="GO:0008270">
    <property type="term" value="F:zinc ion binding"/>
    <property type="evidence" value="ECO:0007669"/>
    <property type="project" value="UniProtKB-KW"/>
</dbReference>
<comment type="caution">
    <text evidence="7">The sequence shown here is derived from an EMBL/GenBank/DDBJ whole genome shotgun (WGS) entry which is preliminary data.</text>
</comment>
<dbReference type="InterPro" id="IPR013083">
    <property type="entry name" value="Znf_RING/FYVE/PHD"/>
</dbReference>
<keyword evidence="1" id="KW-0479">Metal-binding</keyword>
<dbReference type="SMART" id="SM00065">
    <property type="entry name" value="GAF"/>
    <property type="match status" value="1"/>
</dbReference>
<dbReference type="PROSITE" id="PS50178">
    <property type="entry name" value="ZF_FYVE"/>
    <property type="match status" value="1"/>
</dbReference>
<evidence type="ECO:0000313" key="8">
    <source>
        <dbReference type="Proteomes" id="UP000481153"/>
    </source>
</evidence>
<proteinExistence type="predicted"/>
<dbReference type="InterPro" id="IPR003018">
    <property type="entry name" value="GAF"/>
</dbReference>
<accession>A0A6G0X8P3</accession>
<dbReference type="Proteomes" id="UP000481153">
    <property type="component" value="Unassembled WGS sequence"/>
</dbReference>
<dbReference type="SUPFAM" id="SSF57903">
    <property type="entry name" value="FYVE/PHD zinc finger"/>
    <property type="match status" value="1"/>
</dbReference>
<evidence type="ECO:0000313" key="7">
    <source>
        <dbReference type="EMBL" id="KAF0736426.1"/>
    </source>
</evidence>
<dbReference type="Gene3D" id="3.30.450.40">
    <property type="match status" value="1"/>
</dbReference>
<keyword evidence="2 4" id="KW-0863">Zinc-finger</keyword>